<protein>
    <submittedName>
        <fullName evidence="1">E4.1 protein</fullName>
    </submittedName>
</protein>
<accession>A0A5C0PXU0</accession>
<evidence type="ECO:0000313" key="1">
    <source>
        <dbReference type="EMBL" id="QEJ80743.1"/>
    </source>
</evidence>
<gene>
    <name evidence="1" type="ORF">PAV19gp23</name>
</gene>
<reference evidence="1 2" key="1">
    <citation type="journal article" date="2019" name="Viruses">
        <title>Faecal Virome Analysis of Wild Animals from Brazil.</title>
        <authorList>
            <person name="Duarte M.A."/>
            <person name="Silva J.M.F."/>
            <person name="Brito C.R."/>
            <person name="Teixeira D.S."/>
            <person name="Melo F.L."/>
            <person name="Ribeiro B.M."/>
            <person name="Nagata T."/>
            <person name="Campos F.S."/>
        </authorList>
    </citation>
    <scope>NUCLEOTIDE SEQUENCE [LARGE SCALE GENOMIC DNA]</scope>
    <source>
        <strain evidence="1">BR_DF</strain>
    </source>
</reference>
<proteinExistence type="predicted"/>
<name>A0A5C0PXU0_9ADEN</name>
<dbReference type="EMBL" id="MN025529">
    <property type="protein sequence ID" value="QEJ80743.1"/>
    <property type="molecule type" value="Genomic_DNA"/>
</dbReference>
<organism evidence="1 2">
    <name type="scientific">Psittacine adenovirus 3</name>
    <dbReference type="NCBI Taxonomy" id="1580497"/>
    <lineage>
        <taxon>Viruses</taxon>
        <taxon>Varidnaviria</taxon>
        <taxon>Bamfordvirae</taxon>
        <taxon>Preplasmiviricota</taxon>
        <taxon>Polisuviricotina</taxon>
        <taxon>Pharingeaviricetes</taxon>
        <taxon>Rowavirales</taxon>
        <taxon>Adenoviridae</taxon>
        <taxon>Barthadenovirus</taxon>
        <taxon>Barthadenovirus amazonae</taxon>
        <taxon>Psittacine atadenovirus A</taxon>
    </lineage>
</organism>
<dbReference type="Proteomes" id="UP000323261">
    <property type="component" value="Segment"/>
</dbReference>
<sequence>MAGHPDAVRVTCLPSVNYNKEGLRRCKCLTIPVISIPWKGGQRCSLETTGISSPGNFLCSCIRRMTNTPETELESGIFKDEVLADVDRMKHKVFAFMSATESLESFCIKPCKIVFQLLNDRTVYVVSETDVFPEFCPHDFFLWLNDYERVCTAVVPVRWEEIDDALDHSENELVFYYMVNYGEPRAREALEMFTEQYFPHYL</sequence>
<evidence type="ECO:0000313" key="2">
    <source>
        <dbReference type="Proteomes" id="UP000323261"/>
    </source>
</evidence>